<dbReference type="RefSeq" id="WP_053232839.1">
    <property type="nucleotide sequence ID" value="NZ_CP011125.1"/>
</dbReference>
<dbReference type="Proteomes" id="UP000034883">
    <property type="component" value="Chromosome"/>
</dbReference>
<dbReference type="PANTHER" id="PTHR12358">
    <property type="entry name" value="SPHINGOSINE KINASE"/>
    <property type="match status" value="1"/>
</dbReference>
<proteinExistence type="predicted"/>
<dbReference type="NCBIfam" id="TIGR00147">
    <property type="entry name" value="YegS/Rv2252/BmrU family lipid kinase"/>
    <property type="match status" value="1"/>
</dbReference>
<evidence type="ECO:0000313" key="6">
    <source>
        <dbReference type="EMBL" id="AKF05580.1"/>
    </source>
</evidence>
<evidence type="ECO:0000256" key="1">
    <source>
        <dbReference type="ARBA" id="ARBA00022679"/>
    </source>
</evidence>
<dbReference type="SUPFAM" id="SSF111331">
    <property type="entry name" value="NAD kinase/diacylglycerol kinase-like"/>
    <property type="match status" value="1"/>
</dbReference>
<dbReference type="KEGG" id="samy:DB32_002729"/>
<evidence type="ECO:0000313" key="7">
    <source>
        <dbReference type="Proteomes" id="UP000034883"/>
    </source>
</evidence>
<evidence type="ECO:0000256" key="3">
    <source>
        <dbReference type="ARBA" id="ARBA00022777"/>
    </source>
</evidence>
<dbReference type="Gene3D" id="3.40.50.10330">
    <property type="entry name" value="Probable inorganic polyphosphate/atp-NAD kinase, domain 1"/>
    <property type="match status" value="1"/>
</dbReference>
<dbReference type="InterPro" id="IPR005218">
    <property type="entry name" value="Diacylglycerol/lipid_kinase"/>
</dbReference>
<accession>A0A0F6W291</accession>
<sequence length="317" mass="33635">MDRDSFLLVVNPRAGAGRAEKRLPALSDALHAAGAKFEVARTAGPRHATEIVRDALGRGVRGIGVVGGDGTLNEAVNGFFDGDGRVIDPDAWIGPLSCGTGGDFRKTIGSPDVGAGGRGMDALASRFVAATPRPLDVGWLEMLDHDGAPARRAFLNIASFGVGGLVDRLVNETPKWMGGTPAFFLGTVRALARYRSQRVRVRLDDGAARETKIVNMAVANGRFFGGGMQIAPRAEIDDGLFDVVGLEMDVSASFGLTSRIYRGRHLDRPGVSFERARRVRAEPVSEGDHVLLDVDGEAPGRLPATFSVRASAIHLRG</sequence>
<organism evidence="6 7">
    <name type="scientific">Sandaracinus amylolyticus</name>
    <dbReference type="NCBI Taxonomy" id="927083"/>
    <lineage>
        <taxon>Bacteria</taxon>
        <taxon>Pseudomonadati</taxon>
        <taxon>Myxococcota</taxon>
        <taxon>Polyangia</taxon>
        <taxon>Polyangiales</taxon>
        <taxon>Sandaracinaceae</taxon>
        <taxon>Sandaracinus</taxon>
    </lineage>
</organism>
<dbReference type="InterPro" id="IPR017438">
    <property type="entry name" value="ATP-NAD_kinase_N"/>
</dbReference>
<keyword evidence="2" id="KW-0547">Nucleotide-binding</keyword>
<dbReference type="GO" id="GO:0008654">
    <property type="term" value="P:phospholipid biosynthetic process"/>
    <property type="evidence" value="ECO:0007669"/>
    <property type="project" value="InterPro"/>
</dbReference>
<dbReference type="PROSITE" id="PS50146">
    <property type="entry name" value="DAGK"/>
    <property type="match status" value="1"/>
</dbReference>
<dbReference type="Pfam" id="PF19279">
    <property type="entry name" value="YegS_C"/>
    <property type="match status" value="1"/>
</dbReference>
<dbReference type="InterPro" id="IPR001206">
    <property type="entry name" value="Diacylglycerol_kinase_cat_dom"/>
</dbReference>
<dbReference type="PANTHER" id="PTHR12358:SF54">
    <property type="entry name" value="SPHINGOSINE KINASE RELATED PROTEIN"/>
    <property type="match status" value="1"/>
</dbReference>
<evidence type="ECO:0000259" key="5">
    <source>
        <dbReference type="PROSITE" id="PS50146"/>
    </source>
</evidence>
<reference evidence="6 7" key="1">
    <citation type="submission" date="2015-03" db="EMBL/GenBank/DDBJ databases">
        <title>Genome assembly of Sandaracinus amylolyticus DSM 53668.</title>
        <authorList>
            <person name="Sharma G."/>
            <person name="Subramanian S."/>
        </authorList>
    </citation>
    <scope>NUCLEOTIDE SEQUENCE [LARGE SCALE GENOMIC DNA]</scope>
    <source>
        <strain evidence="6 7">DSM 53668</strain>
    </source>
</reference>
<keyword evidence="3" id="KW-0418">Kinase</keyword>
<gene>
    <name evidence="6" type="ORF">DB32_002729</name>
</gene>
<dbReference type="AlphaFoldDB" id="A0A0F6W291"/>
<keyword evidence="1" id="KW-0808">Transferase</keyword>
<dbReference type="Gene3D" id="2.60.200.40">
    <property type="match status" value="1"/>
</dbReference>
<protein>
    <submittedName>
        <fullName evidence="6">Transcription regulator</fullName>
    </submittedName>
</protein>
<dbReference type="GO" id="GO:0005524">
    <property type="term" value="F:ATP binding"/>
    <property type="evidence" value="ECO:0007669"/>
    <property type="project" value="UniProtKB-KW"/>
</dbReference>
<dbReference type="SMART" id="SM00046">
    <property type="entry name" value="DAGKc"/>
    <property type="match status" value="1"/>
</dbReference>
<evidence type="ECO:0000256" key="2">
    <source>
        <dbReference type="ARBA" id="ARBA00022741"/>
    </source>
</evidence>
<dbReference type="Pfam" id="PF00781">
    <property type="entry name" value="DAGK_cat"/>
    <property type="match status" value="1"/>
</dbReference>
<dbReference type="EMBL" id="CP011125">
    <property type="protein sequence ID" value="AKF05580.1"/>
    <property type="molecule type" value="Genomic_DNA"/>
</dbReference>
<name>A0A0F6W291_9BACT</name>
<dbReference type="GO" id="GO:0016301">
    <property type="term" value="F:kinase activity"/>
    <property type="evidence" value="ECO:0007669"/>
    <property type="project" value="UniProtKB-KW"/>
</dbReference>
<keyword evidence="4" id="KW-0067">ATP-binding</keyword>
<feature type="domain" description="DAGKc" evidence="5">
    <location>
        <begin position="1"/>
        <end position="145"/>
    </location>
</feature>
<dbReference type="InterPro" id="IPR050187">
    <property type="entry name" value="Lipid_Phosphate_FormReg"/>
</dbReference>
<dbReference type="InterPro" id="IPR045540">
    <property type="entry name" value="YegS/DAGK_C"/>
</dbReference>
<evidence type="ECO:0000256" key="4">
    <source>
        <dbReference type="ARBA" id="ARBA00022840"/>
    </source>
</evidence>
<keyword evidence="7" id="KW-1185">Reference proteome</keyword>
<dbReference type="InterPro" id="IPR016064">
    <property type="entry name" value="NAD/diacylglycerol_kinase_sf"/>
</dbReference>
<dbReference type="STRING" id="927083.DB32_002729"/>